<keyword evidence="3" id="KW-1185">Reference proteome</keyword>
<evidence type="ECO:0000256" key="1">
    <source>
        <dbReference type="SAM" id="SignalP"/>
    </source>
</evidence>
<name>A0A9P1MX07_9PELO</name>
<gene>
    <name evidence="2" type="ORF">CAMP_LOCUS5459</name>
</gene>
<accession>A0A9P1MX07</accession>
<dbReference type="Proteomes" id="UP001152747">
    <property type="component" value="Unassembled WGS sequence"/>
</dbReference>
<sequence length="78" mass="8846">MQLIILIISILSIFIHFSSCRAFTGGIDGQFGRMYIKRADSELMSPPKYMRYDEFLNGPEIFNELGGTGRLSNLQRLG</sequence>
<organism evidence="2 3">
    <name type="scientific">Caenorhabditis angaria</name>
    <dbReference type="NCBI Taxonomy" id="860376"/>
    <lineage>
        <taxon>Eukaryota</taxon>
        <taxon>Metazoa</taxon>
        <taxon>Ecdysozoa</taxon>
        <taxon>Nematoda</taxon>
        <taxon>Chromadorea</taxon>
        <taxon>Rhabditida</taxon>
        <taxon>Rhabditina</taxon>
        <taxon>Rhabditomorpha</taxon>
        <taxon>Rhabditoidea</taxon>
        <taxon>Rhabditidae</taxon>
        <taxon>Peloderinae</taxon>
        <taxon>Caenorhabditis</taxon>
    </lineage>
</organism>
<evidence type="ECO:0000313" key="3">
    <source>
        <dbReference type="Proteomes" id="UP001152747"/>
    </source>
</evidence>
<feature type="chain" id="PRO_5040341529" evidence="1">
    <location>
        <begin position="21"/>
        <end position="78"/>
    </location>
</feature>
<comment type="caution">
    <text evidence="2">The sequence shown here is derived from an EMBL/GenBank/DDBJ whole genome shotgun (WGS) entry which is preliminary data.</text>
</comment>
<protein>
    <submittedName>
        <fullName evidence="2">Uncharacterized protein</fullName>
    </submittedName>
</protein>
<keyword evidence="1" id="KW-0732">Signal</keyword>
<evidence type="ECO:0000313" key="2">
    <source>
        <dbReference type="EMBL" id="CAI5442822.1"/>
    </source>
</evidence>
<dbReference type="EMBL" id="CANHGI010000002">
    <property type="protein sequence ID" value="CAI5442822.1"/>
    <property type="molecule type" value="Genomic_DNA"/>
</dbReference>
<feature type="signal peptide" evidence="1">
    <location>
        <begin position="1"/>
        <end position="20"/>
    </location>
</feature>
<reference evidence="2" key="1">
    <citation type="submission" date="2022-11" db="EMBL/GenBank/DDBJ databases">
        <authorList>
            <person name="Kikuchi T."/>
        </authorList>
    </citation>
    <scope>NUCLEOTIDE SEQUENCE</scope>
    <source>
        <strain evidence="2">PS1010</strain>
    </source>
</reference>
<proteinExistence type="predicted"/>
<dbReference type="AlphaFoldDB" id="A0A9P1MX07"/>